<dbReference type="EMBL" id="CAEZYQ010000027">
    <property type="protein sequence ID" value="CAB4763172.1"/>
    <property type="molecule type" value="Genomic_DNA"/>
</dbReference>
<proteinExistence type="predicted"/>
<name>A0A6J6UTT0_9ZZZZ</name>
<evidence type="ECO:0000313" key="2">
    <source>
        <dbReference type="EMBL" id="CAB4763172.1"/>
    </source>
</evidence>
<feature type="compositionally biased region" description="Basic and acidic residues" evidence="1">
    <location>
        <begin position="203"/>
        <end position="218"/>
    </location>
</feature>
<reference evidence="2" key="1">
    <citation type="submission" date="2020-05" db="EMBL/GenBank/DDBJ databases">
        <authorList>
            <person name="Chiriac C."/>
            <person name="Salcher M."/>
            <person name="Ghai R."/>
            <person name="Kavagutti S V."/>
        </authorList>
    </citation>
    <scope>NUCLEOTIDE SEQUENCE</scope>
</reference>
<dbReference type="AlphaFoldDB" id="A0A6J6UTT0"/>
<accession>A0A6J6UTT0</accession>
<evidence type="ECO:0000256" key="1">
    <source>
        <dbReference type="SAM" id="MobiDB-lite"/>
    </source>
</evidence>
<protein>
    <submittedName>
        <fullName evidence="2">Unannotated protein</fullName>
    </submittedName>
</protein>
<feature type="region of interest" description="Disordered" evidence="1">
    <location>
        <begin position="203"/>
        <end position="226"/>
    </location>
</feature>
<gene>
    <name evidence="2" type="ORF">UFOPK2761_02802</name>
</gene>
<organism evidence="2">
    <name type="scientific">freshwater metagenome</name>
    <dbReference type="NCBI Taxonomy" id="449393"/>
    <lineage>
        <taxon>unclassified sequences</taxon>
        <taxon>metagenomes</taxon>
        <taxon>ecological metagenomes</taxon>
    </lineage>
</organism>
<sequence>MIFRVIATGLTLTGVVALGVGPVRVFLDRNPAEVGTSAPAPLVLTDEPGTDPVWAPGQVDSRSRLDRLARVARPERIDLETALGAVDDAGVLSVVGPAEERHLAGVGTVVAGDEARLLLGLPEPERTRAVATLVEPDEAGLAVFAVGAAPRNALVVDRFSGPGRRERLERADDDVAELVAGWAQVRPDLRALVSRGAARRADDRASVGGRLDDARADRPGSPGWDDAVGRAVREEILPALDAGRAVVAPHLLLGPDPLAALEDGSVSLTARGTAYAVAARAVQPGSRLLPTRGPEDLDVRVLARPDGRVALLAWNDEAARTLVVQVPEGDRVLRYELSLRGRALTAVVLPR</sequence>